<comment type="caution">
    <text evidence="1">The sequence shown here is derived from an EMBL/GenBank/DDBJ whole genome shotgun (WGS) entry which is preliminary data.</text>
</comment>
<proteinExistence type="predicted"/>
<organism evidence="1 2">
    <name type="scientific">Nephila pilipes</name>
    <name type="common">Giant wood spider</name>
    <name type="synonym">Nephila maculata</name>
    <dbReference type="NCBI Taxonomy" id="299642"/>
    <lineage>
        <taxon>Eukaryota</taxon>
        <taxon>Metazoa</taxon>
        <taxon>Ecdysozoa</taxon>
        <taxon>Arthropoda</taxon>
        <taxon>Chelicerata</taxon>
        <taxon>Arachnida</taxon>
        <taxon>Araneae</taxon>
        <taxon>Araneomorphae</taxon>
        <taxon>Entelegynae</taxon>
        <taxon>Araneoidea</taxon>
        <taxon>Nephilidae</taxon>
        <taxon>Nephila</taxon>
    </lineage>
</organism>
<protein>
    <submittedName>
        <fullName evidence="1">Uncharacterized protein</fullName>
    </submittedName>
</protein>
<dbReference type="AlphaFoldDB" id="A0A8X6N434"/>
<evidence type="ECO:0000313" key="1">
    <source>
        <dbReference type="EMBL" id="GFS92389.1"/>
    </source>
</evidence>
<name>A0A8X6N434_NEPPI</name>
<dbReference type="EMBL" id="BMAW01053682">
    <property type="protein sequence ID" value="GFS92389.1"/>
    <property type="molecule type" value="Genomic_DNA"/>
</dbReference>
<gene>
    <name evidence="1" type="ORF">NPIL_540201</name>
</gene>
<dbReference type="Proteomes" id="UP000887013">
    <property type="component" value="Unassembled WGS sequence"/>
</dbReference>
<accession>A0A8X6N434</accession>
<keyword evidence="2" id="KW-1185">Reference proteome</keyword>
<evidence type="ECO:0000313" key="2">
    <source>
        <dbReference type="Proteomes" id="UP000887013"/>
    </source>
</evidence>
<sequence length="97" mass="11209">MFFPGPFKELSSHPSNPFSTWREFWLPIFTHVLPVCRNSPRVRNTVARGATASIFSSLLRSLCSVKHDWDAEQDENENAIFGYLSLLLKEVNDRLRL</sequence>
<reference evidence="1" key="1">
    <citation type="submission" date="2020-08" db="EMBL/GenBank/DDBJ databases">
        <title>Multicomponent nature underlies the extraordinary mechanical properties of spider dragline silk.</title>
        <authorList>
            <person name="Kono N."/>
            <person name="Nakamura H."/>
            <person name="Mori M."/>
            <person name="Yoshida Y."/>
            <person name="Ohtoshi R."/>
            <person name="Malay A.D."/>
            <person name="Moran D.A.P."/>
            <person name="Tomita M."/>
            <person name="Numata K."/>
            <person name="Arakawa K."/>
        </authorList>
    </citation>
    <scope>NUCLEOTIDE SEQUENCE</scope>
</reference>